<dbReference type="InterPro" id="IPR051053">
    <property type="entry name" value="ECH/Chromodomain_protein"/>
</dbReference>
<dbReference type="Pfam" id="PF00378">
    <property type="entry name" value="ECH_1"/>
    <property type="match status" value="1"/>
</dbReference>
<dbReference type="EMBL" id="JAODUO010001336">
    <property type="protein sequence ID" value="KAK2166112.1"/>
    <property type="molecule type" value="Genomic_DNA"/>
</dbReference>
<keyword evidence="6" id="KW-1185">Reference proteome</keyword>
<dbReference type="PANTHER" id="PTHR43684">
    <property type="match status" value="1"/>
</dbReference>
<reference evidence="5" key="1">
    <citation type="journal article" date="2023" name="Mol. Biol. Evol.">
        <title>Third-Generation Sequencing Reveals the Adaptive Role of the Epigenome in Three Deep-Sea Polychaetes.</title>
        <authorList>
            <person name="Perez M."/>
            <person name="Aroh O."/>
            <person name="Sun Y."/>
            <person name="Lan Y."/>
            <person name="Juniper S.K."/>
            <person name="Young C.R."/>
            <person name="Angers B."/>
            <person name="Qian P.Y."/>
        </authorList>
    </citation>
    <scope>NUCLEOTIDE SEQUENCE</scope>
    <source>
        <strain evidence="5">R07B-5</strain>
    </source>
</reference>
<organism evidence="5 6">
    <name type="scientific">Ridgeia piscesae</name>
    <name type="common">Tubeworm</name>
    <dbReference type="NCBI Taxonomy" id="27915"/>
    <lineage>
        <taxon>Eukaryota</taxon>
        <taxon>Metazoa</taxon>
        <taxon>Spiralia</taxon>
        <taxon>Lophotrochozoa</taxon>
        <taxon>Annelida</taxon>
        <taxon>Polychaeta</taxon>
        <taxon>Sedentaria</taxon>
        <taxon>Canalipalpata</taxon>
        <taxon>Sabellida</taxon>
        <taxon>Siboglinidae</taxon>
        <taxon>Ridgeia</taxon>
    </lineage>
</organism>
<dbReference type="FunFam" id="3.90.226.10:FF:000084">
    <property type="entry name" value="Enoyl-CoA delta isomerase 2, mitochondrial"/>
    <property type="match status" value="1"/>
</dbReference>
<dbReference type="CDD" id="cd06558">
    <property type="entry name" value="crotonase-like"/>
    <property type="match status" value="1"/>
</dbReference>
<evidence type="ECO:0000256" key="2">
    <source>
        <dbReference type="ARBA" id="ARBA00023140"/>
    </source>
</evidence>
<dbReference type="PANTHER" id="PTHR43684:SF1">
    <property type="entry name" value="ENOYL-COA DELTA ISOMERASE 2"/>
    <property type="match status" value="1"/>
</dbReference>
<sequence>MSAMSASISSFSEAQNKVKTLQEDPGNQVKLQLYALFKQAKDGPCNVPKPGMMDFVGKAKWEAWKAVGDVSHDAARDMYIKLVEDLVSKDTPVGSETVTAAGDQMSTHVITKVIDNVHLIKLNRPEKKNALVQEMYTDIVNALKVAGSDSTSLTVFTGTGDYYCSGNDLSNLANIAPQDIPEMAKQGEVLFRDFVDAFIDFPKPIVALVNGPAVGISVTTLGLFDLVYATDRATFWSPFTSLGQSPEGCSSYLFPKIMGYAQASQLLLFNQRLTAHAACRLGIVTEVFPDHIFQQEAWNRITDFASLPKQSLRLSKQLLRAPERDILHETNRREAALLAERWQSDECFNAIMKFFQSKL</sequence>
<evidence type="ECO:0000256" key="1">
    <source>
        <dbReference type="ARBA" id="ARBA00004275"/>
    </source>
</evidence>
<dbReference type="Pfam" id="PF00887">
    <property type="entry name" value="ACBP"/>
    <property type="match status" value="1"/>
</dbReference>
<keyword evidence="2" id="KW-0576">Peroxisome</keyword>
<dbReference type="SUPFAM" id="SSF47027">
    <property type="entry name" value="Acyl-CoA binding protein"/>
    <property type="match status" value="1"/>
</dbReference>
<evidence type="ECO:0000256" key="3">
    <source>
        <dbReference type="ARBA" id="ARBA00023235"/>
    </source>
</evidence>
<evidence type="ECO:0000313" key="5">
    <source>
        <dbReference type="EMBL" id="KAK2166112.1"/>
    </source>
</evidence>
<dbReference type="InterPro" id="IPR014748">
    <property type="entry name" value="Enoyl-CoA_hydra_C"/>
</dbReference>
<dbReference type="GO" id="GO:0000062">
    <property type="term" value="F:fatty-acyl-CoA binding"/>
    <property type="evidence" value="ECO:0007669"/>
    <property type="project" value="InterPro"/>
</dbReference>
<evidence type="ECO:0000313" key="6">
    <source>
        <dbReference type="Proteomes" id="UP001209878"/>
    </source>
</evidence>
<dbReference type="InterPro" id="IPR029045">
    <property type="entry name" value="ClpP/crotonase-like_dom_sf"/>
</dbReference>
<dbReference type="SUPFAM" id="SSF52096">
    <property type="entry name" value="ClpP/crotonase"/>
    <property type="match status" value="1"/>
</dbReference>
<dbReference type="AlphaFoldDB" id="A0AAD9K7F4"/>
<dbReference type="InterPro" id="IPR000582">
    <property type="entry name" value="Acyl-CoA-binding_protein"/>
</dbReference>
<accession>A0AAD9K7F4</accession>
<dbReference type="InterPro" id="IPR035984">
    <property type="entry name" value="Acyl-CoA-binding_sf"/>
</dbReference>
<dbReference type="Gene3D" id="1.20.80.10">
    <property type="match status" value="1"/>
</dbReference>
<dbReference type="GO" id="GO:0004165">
    <property type="term" value="F:delta(3)-delta(2)-enoyl-CoA isomerase activity"/>
    <property type="evidence" value="ECO:0007669"/>
    <property type="project" value="UniProtKB-ARBA"/>
</dbReference>
<evidence type="ECO:0000259" key="4">
    <source>
        <dbReference type="PROSITE" id="PS51228"/>
    </source>
</evidence>
<keyword evidence="3" id="KW-0413">Isomerase</keyword>
<feature type="domain" description="ACB" evidence="4">
    <location>
        <begin position="7"/>
        <end position="92"/>
    </location>
</feature>
<dbReference type="PROSITE" id="PS51228">
    <property type="entry name" value="ACB_2"/>
    <property type="match status" value="1"/>
</dbReference>
<dbReference type="Gene3D" id="3.90.226.10">
    <property type="entry name" value="2-enoyl-CoA Hydratase, Chain A, domain 1"/>
    <property type="match status" value="1"/>
</dbReference>
<name>A0AAD9K7F4_RIDPI</name>
<comment type="subcellular location">
    <subcellularLocation>
        <location evidence="1">Peroxisome</location>
    </subcellularLocation>
</comment>
<dbReference type="InterPro" id="IPR001753">
    <property type="entry name" value="Enoyl-CoA_hydra/iso"/>
</dbReference>
<protein>
    <recommendedName>
        <fullName evidence="4">ACB domain-containing protein</fullName>
    </recommendedName>
</protein>
<dbReference type="PRINTS" id="PR00689">
    <property type="entry name" value="ACOABINDINGP"/>
</dbReference>
<dbReference type="Gene3D" id="1.10.12.10">
    <property type="entry name" value="Lyase 2-enoyl-coa Hydratase, Chain A, domain 2"/>
    <property type="match status" value="1"/>
</dbReference>
<dbReference type="GO" id="GO:0005777">
    <property type="term" value="C:peroxisome"/>
    <property type="evidence" value="ECO:0007669"/>
    <property type="project" value="UniProtKB-SubCell"/>
</dbReference>
<proteinExistence type="predicted"/>
<dbReference type="InterPro" id="IPR014352">
    <property type="entry name" value="FERM/acyl-CoA-bd_prot_sf"/>
</dbReference>
<dbReference type="Proteomes" id="UP001209878">
    <property type="component" value="Unassembled WGS sequence"/>
</dbReference>
<comment type="caution">
    <text evidence="5">The sequence shown here is derived from an EMBL/GenBank/DDBJ whole genome shotgun (WGS) entry which is preliminary data.</text>
</comment>
<gene>
    <name evidence="5" type="ORF">NP493_1339g00023</name>
</gene>